<dbReference type="InterPro" id="IPR036597">
    <property type="entry name" value="Fido-like_dom_sf"/>
</dbReference>
<accession>L0GVU3</accession>
<evidence type="ECO:0000313" key="1">
    <source>
        <dbReference type="EMBL" id="AGA89957.1"/>
    </source>
</evidence>
<dbReference type="KEGG" id="tmb:Thimo_1157"/>
<protein>
    <recommendedName>
        <fullName evidence="3">Fido domain-containing protein</fullName>
    </recommendedName>
</protein>
<name>L0GVU3_9GAMM</name>
<sequence length="222" mass="24781">MAQPRLNLPAIDASLRAVQQVFERINGTLSTPRDALTDEVRANMMAGYRFVDEALGHGLDPFRFGNSRWLLELNALVLCGSDEARRREFAPHIAVTARDFYGQEGAGIAALAEWLKGHRGDDVWNRAAGAYIQILSHPQLFVEGNHRAGVLIVSLLLAREGHPPFVLSVANARSYFEPSTLAKETRMHGLDALIELPRLRRRFAQLLRCSVDPAHLLPAMRR</sequence>
<dbReference type="SUPFAM" id="SSF140931">
    <property type="entry name" value="Fic-like"/>
    <property type="match status" value="1"/>
</dbReference>
<keyword evidence="2" id="KW-1185">Reference proteome</keyword>
<dbReference type="eggNOG" id="COG3177">
    <property type="taxonomic scope" value="Bacteria"/>
</dbReference>
<proteinExistence type="predicted"/>
<organism evidence="1 2">
    <name type="scientific">Thioflavicoccus mobilis 8321</name>
    <dbReference type="NCBI Taxonomy" id="765912"/>
    <lineage>
        <taxon>Bacteria</taxon>
        <taxon>Pseudomonadati</taxon>
        <taxon>Pseudomonadota</taxon>
        <taxon>Gammaproteobacteria</taxon>
        <taxon>Chromatiales</taxon>
        <taxon>Chromatiaceae</taxon>
        <taxon>Thioflavicoccus</taxon>
    </lineage>
</organism>
<dbReference type="AlphaFoldDB" id="L0GVU3"/>
<gene>
    <name evidence="1" type="ORF">Thimo_1157</name>
</gene>
<dbReference type="PATRIC" id="fig|765912.4.peg.1119"/>
<dbReference type="Proteomes" id="UP000010816">
    <property type="component" value="Chromosome"/>
</dbReference>
<dbReference type="STRING" id="765912.Thimo_1157"/>
<reference evidence="1 2" key="1">
    <citation type="submission" date="2011-09" db="EMBL/GenBank/DDBJ databases">
        <title>Complete sequence of chromosome of Thioflavicoccus mobilis 8321.</title>
        <authorList>
            <consortium name="US DOE Joint Genome Institute"/>
            <person name="Lucas S."/>
            <person name="Han J."/>
            <person name="Lapidus A."/>
            <person name="Cheng J.-F."/>
            <person name="Goodwin L."/>
            <person name="Pitluck S."/>
            <person name="Peters L."/>
            <person name="Ovchinnikova G."/>
            <person name="Lu M."/>
            <person name="Detter J.C."/>
            <person name="Han C."/>
            <person name="Tapia R."/>
            <person name="Land M."/>
            <person name="Hauser L."/>
            <person name="Kyrpides N."/>
            <person name="Ivanova N."/>
            <person name="Pagani I."/>
            <person name="Vogl K."/>
            <person name="Liu Z."/>
            <person name="Imhoff J."/>
            <person name="Thiel V."/>
            <person name="Frigaard N.-U."/>
            <person name="Bryant D."/>
            <person name="Woyke T."/>
        </authorList>
    </citation>
    <scope>NUCLEOTIDE SEQUENCE [LARGE SCALE GENOMIC DNA]</scope>
    <source>
        <strain evidence="1 2">8321</strain>
    </source>
</reference>
<evidence type="ECO:0000313" key="2">
    <source>
        <dbReference type="Proteomes" id="UP000010816"/>
    </source>
</evidence>
<dbReference type="RefSeq" id="WP_015280101.1">
    <property type="nucleotide sequence ID" value="NC_019940.1"/>
</dbReference>
<dbReference type="Gene3D" id="1.10.3290.10">
    <property type="entry name" value="Fido-like domain"/>
    <property type="match status" value="1"/>
</dbReference>
<dbReference type="HOGENOM" id="CLU_1194069_0_0_6"/>
<dbReference type="EMBL" id="CP003051">
    <property type="protein sequence ID" value="AGA89957.1"/>
    <property type="molecule type" value="Genomic_DNA"/>
</dbReference>
<evidence type="ECO:0008006" key="3">
    <source>
        <dbReference type="Google" id="ProtNLM"/>
    </source>
</evidence>